<reference evidence="3" key="1">
    <citation type="submission" date="2018-11" db="EMBL/GenBank/DDBJ databases">
        <title>Chitinophaga lutea sp.nov., isolate from arsenic contaminated soil.</title>
        <authorList>
            <person name="Zong Y."/>
        </authorList>
    </citation>
    <scope>NUCLEOTIDE SEQUENCE [LARGE SCALE GENOMIC DNA]</scope>
    <source>
        <strain evidence="3">YLT18</strain>
    </source>
</reference>
<keyword evidence="3" id="KW-1185">Reference proteome</keyword>
<comment type="caution">
    <text evidence="2">The sequence shown here is derived from an EMBL/GenBank/DDBJ whole genome shotgun (WGS) entry which is preliminary data.</text>
</comment>
<dbReference type="OrthoDB" id="9792011at2"/>
<dbReference type="RefSeq" id="WP_120515200.1">
    <property type="nucleotide sequence ID" value="NZ_RMBX01000002.1"/>
</dbReference>
<sequence length="299" mass="32576">MYISAIYHKPGKRRLITSCVMAGILCITGGACKKLQPANDIPPDAAVNLFNASQVIQATGPFDQKKIYVDGYDTTGSQYVYFNYQSGRPLEYPVETLAPGTVPGIPYMRLQAGSHEFTFTNAAKFKAGDISSDFPAGTLHQLYLADGIPASDSLATYNVLRVEEDRRQPAGKVRVRFVHLSPDAGNFKMYRMDANNNRLFSGLPAEITYGAASPYAELDTAGAINQRLVLHYFQGADTLSSLLSTSVPAEPGTSYVIVINGFKGKHAIKNPTGRSQSGTVEYETINFEATLAGYVRRSY</sequence>
<feature type="domain" description="DUF4397" evidence="1">
    <location>
        <begin position="95"/>
        <end position="190"/>
    </location>
</feature>
<dbReference type="AlphaFoldDB" id="A0A3N4MGU7"/>
<gene>
    <name evidence="2" type="ORF">EG028_05680</name>
</gene>
<dbReference type="InterPro" id="IPR025510">
    <property type="entry name" value="DUF4397"/>
</dbReference>
<evidence type="ECO:0000313" key="2">
    <source>
        <dbReference type="EMBL" id="RPD42655.1"/>
    </source>
</evidence>
<accession>A0A3N4MGU7</accession>
<proteinExistence type="predicted"/>
<evidence type="ECO:0000313" key="3">
    <source>
        <dbReference type="Proteomes" id="UP000279089"/>
    </source>
</evidence>
<protein>
    <submittedName>
        <fullName evidence="2">DUF4397 domain-containing protein</fullName>
    </submittedName>
</protein>
<dbReference type="Pfam" id="PF14344">
    <property type="entry name" value="DUF4397"/>
    <property type="match status" value="1"/>
</dbReference>
<dbReference type="Proteomes" id="UP000279089">
    <property type="component" value="Unassembled WGS sequence"/>
</dbReference>
<dbReference type="EMBL" id="RMBX01000002">
    <property type="protein sequence ID" value="RPD42655.1"/>
    <property type="molecule type" value="Genomic_DNA"/>
</dbReference>
<name>A0A3N4MGU7_9BACT</name>
<evidence type="ECO:0000259" key="1">
    <source>
        <dbReference type="Pfam" id="PF14344"/>
    </source>
</evidence>
<organism evidence="2 3">
    <name type="scientific">Chitinophaga barathri</name>
    <dbReference type="NCBI Taxonomy" id="1647451"/>
    <lineage>
        <taxon>Bacteria</taxon>
        <taxon>Pseudomonadati</taxon>
        <taxon>Bacteroidota</taxon>
        <taxon>Chitinophagia</taxon>
        <taxon>Chitinophagales</taxon>
        <taxon>Chitinophagaceae</taxon>
        <taxon>Chitinophaga</taxon>
    </lineage>
</organism>